<comment type="similarity">
    <text evidence="2">Belongs to the nitroreductase family.</text>
</comment>
<dbReference type="EMBL" id="BMXB01000003">
    <property type="protein sequence ID" value="GHA33290.1"/>
    <property type="molecule type" value="Genomic_DNA"/>
</dbReference>
<gene>
    <name evidence="8" type="ORF">GCM10007103_13520</name>
</gene>
<feature type="domain" description="Nitroreductase" evidence="7">
    <location>
        <begin position="10"/>
        <end position="187"/>
    </location>
</feature>
<evidence type="ECO:0000313" key="9">
    <source>
        <dbReference type="Proteomes" id="UP000610456"/>
    </source>
</evidence>
<evidence type="ECO:0000259" key="7">
    <source>
        <dbReference type="Pfam" id="PF00881"/>
    </source>
</evidence>
<dbReference type="InterPro" id="IPR000415">
    <property type="entry name" value="Nitroreductase-like"/>
</dbReference>
<reference evidence="8" key="2">
    <citation type="submission" date="2020-09" db="EMBL/GenBank/DDBJ databases">
        <authorList>
            <person name="Sun Q."/>
            <person name="Kim S."/>
        </authorList>
    </citation>
    <scope>NUCLEOTIDE SEQUENCE</scope>
    <source>
        <strain evidence="8">KCTC 12719</strain>
    </source>
</reference>
<dbReference type="CDD" id="cd02149">
    <property type="entry name" value="NfsB-like"/>
    <property type="match status" value="1"/>
</dbReference>
<reference evidence="8" key="1">
    <citation type="journal article" date="2014" name="Int. J. Syst. Evol. Microbiol.">
        <title>Complete genome sequence of Corynebacterium casei LMG S-19264T (=DSM 44701T), isolated from a smear-ripened cheese.</title>
        <authorList>
            <consortium name="US DOE Joint Genome Institute (JGI-PGF)"/>
            <person name="Walter F."/>
            <person name="Albersmeier A."/>
            <person name="Kalinowski J."/>
            <person name="Ruckert C."/>
        </authorList>
    </citation>
    <scope>NUCLEOTIDE SEQUENCE</scope>
    <source>
        <strain evidence="8">KCTC 12719</strain>
    </source>
</reference>
<evidence type="ECO:0000256" key="4">
    <source>
        <dbReference type="ARBA" id="ARBA00022643"/>
    </source>
</evidence>
<dbReference type="GO" id="GO:0016491">
    <property type="term" value="F:oxidoreductase activity"/>
    <property type="evidence" value="ECO:0007669"/>
    <property type="project" value="UniProtKB-KW"/>
</dbReference>
<proteinExistence type="inferred from homology"/>
<accession>A0A918SAS5</accession>
<evidence type="ECO:0000256" key="3">
    <source>
        <dbReference type="ARBA" id="ARBA00022630"/>
    </source>
</evidence>
<dbReference type="InterPro" id="IPR029479">
    <property type="entry name" value="Nitroreductase"/>
</dbReference>
<dbReference type="InterPro" id="IPR033878">
    <property type="entry name" value="NfsB-like"/>
</dbReference>
<comment type="cofactor">
    <cofactor evidence="1">
        <name>FMN</name>
        <dbReference type="ChEBI" id="CHEBI:58210"/>
    </cofactor>
</comment>
<evidence type="ECO:0000256" key="2">
    <source>
        <dbReference type="ARBA" id="ARBA00007118"/>
    </source>
</evidence>
<evidence type="ECO:0000256" key="6">
    <source>
        <dbReference type="ARBA" id="ARBA00023002"/>
    </source>
</evidence>
<dbReference type="Gene3D" id="3.40.109.10">
    <property type="entry name" value="NADH Oxidase"/>
    <property type="match status" value="1"/>
</dbReference>
<sequence>MSMKSIKALQWRYATKKFDADSILPEEKVDILKRAFNLTATSYGLQPLKLVVIQNKELQAKLMQLSNNQKQIGTASHVLVICIEKEIGKTFIENYFRYVRRIRNTPEEVLSPFKNFLIEDFKGKPLQEIQDWATNQAYLVMGTLLTVCAVEEIDSCPMEGFESESYDELLELDKHNLKSVLVLPVGYRAPDDQFAGFKKVRRPLEETVIEF</sequence>
<organism evidence="8 9">
    <name type="scientific">Salinimicrobium marinum</name>
    <dbReference type="NCBI Taxonomy" id="680283"/>
    <lineage>
        <taxon>Bacteria</taxon>
        <taxon>Pseudomonadati</taxon>
        <taxon>Bacteroidota</taxon>
        <taxon>Flavobacteriia</taxon>
        <taxon>Flavobacteriales</taxon>
        <taxon>Flavobacteriaceae</taxon>
        <taxon>Salinimicrobium</taxon>
    </lineage>
</organism>
<dbReference type="PANTHER" id="PTHR43673:SF2">
    <property type="entry name" value="NITROREDUCTASE"/>
    <property type="match status" value="1"/>
</dbReference>
<evidence type="ECO:0000313" key="8">
    <source>
        <dbReference type="EMBL" id="GHA33290.1"/>
    </source>
</evidence>
<keyword evidence="4" id="KW-0288">FMN</keyword>
<protein>
    <submittedName>
        <fullName evidence="8">NAD(P)H-dependent oxidoreductase</fullName>
    </submittedName>
</protein>
<comment type="caution">
    <text evidence="8">The sequence shown here is derived from an EMBL/GenBank/DDBJ whole genome shotgun (WGS) entry which is preliminary data.</text>
</comment>
<keyword evidence="9" id="KW-1185">Reference proteome</keyword>
<evidence type="ECO:0000256" key="1">
    <source>
        <dbReference type="ARBA" id="ARBA00001917"/>
    </source>
</evidence>
<dbReference type="SUPFAM" id="SSF55469">
    <property type="entry name" value="FMN-dependent nitroreductase-like"/>
    <property type="match status" value="1"/>
</dbReference>
<dbReference type="Pfam" id="PF00881">
    <property type="entry name" value="Nitroreductase"/>
    <property type="match status" value="1"/>
</dbReference>
<dbReference type="AlphaFoldDB" id="A0A918SAS5"/>
<keyword evidence="5" id="KW-0521">NADP</keyword>
<dbReference type="Proteomes" id="UP000610456">
    <property type="component" value="Unassembled WGS sequence"/>
</dbReference>
<evidence type="ECO:0000256" key="5">
    <source>
        <dbReference type="ARBA" id="ARBA00022857"/>
    </source>
</evidence>
<dbReference type="PANTHER" id="PTHR43673">
    <property type="entry name" value="NAD(P)H NITROREDUCTASE YDGI-RELATED"/>
    <property type="match status" value="1"/>
</dbReference>
<keyword evidence="6" id="KW-0560">Oxidoreductase</keyword>
<keyword evidence="3" id="KW-0285">Flavoprotein</keyword>
<name>A0A918SAS5_9FLAO</name>